<organism evidence="3 4">
    <name type="scientific">Friedmanniomyces simplex</name>
    <dbReference type="NCBI Taxonomy" id="329884"/>
    <lineage>
        <taxon>Eukaryota</taxon>
        <taxon>Fungi</taxon>
        <taxon>Dikarya</taxon>
        <taxon>Ascomycota</taxon>
        <taxon>Pezizomycotina</taxon>
        <taxon>Dothideomycetes</taxon>
        <taxon>Dothideomycetidae</taxon>
        <taxon>Mycosphaerellales</taxon>
        <taxon>Teratosphaeriaceae</taxon>
        <taxon>Friedmanniomyces</taxon>
    </lineage>
</organism>
<keyword evidence="4" id="KW-1185">Reference proteome</keyword>
<evidence type="ECO:0000313" key="4">
    <source>
        <dbReference type="Proteomes" id="UP000309340"/>
    </source>
</evidence>
<keyword evidence="2" id="KW-1133">Transmembrane helix</keyword>
<evidence type="ECO:0000256" key="2">
    <source>
        <dbReference type="SAM" id="Phobius"/>
    </source>
</evidence>
<evidence type="ECO:0000313" key="3">
    <source>
        <dbReference type="EMBL" id="TKA79795.1"/>
    </source>
</evidence>
<name>A0A4U0XXC3_9PEZI</name>
<keyword evidence="2" id="KW-0812">Transmembrane</keyword>
<comment type="caution">
    <text evidence="3">The sequence shown here is derived from an EMBL/GenBank/DDBJ whole genome shotgun (WGS) entry which is preliminary data.</text>
</comment>
<gene>
    <name evidence="3" type="ORF">B0A55_03287</name>
</gene>
<dbReference type="EMBL" id="NAJQ01000082">
    <property type="protein sequence ID" value="TKA79795.1"/>
    <property type="molecule type" value="Genomic_DNA"/>
</dbReference>
<sequence>MTSPYAPWRAGQLLWQNLHPGVCMFVERPSPSSSSSSSSSPFSSESNQYMNSDLCDEDGSCEQASFVLEPDLPYWVFVLVGLGVVVFSVAVAGVVGSLRRRRERGGGEGEGEGYSGKVYVGGGGSLVGYSDVKREEGAEERTNGQVEVDNKQRD</sequence>
<feature type="region of interest" description="Disordered" evidence="1">
    <location>
        <begin position="29"/>
        <end position="58"/>
    </location>
</feature>
<feature type="region of interest" description="Disordered" evidence="1">
    <location>
        <begin position="130"/>
        <end position="154"/>
    </location>
</feature>
<proteinExistence type="predicted"/>
<dbReference type="Proteomes" id="UP000309340">
    <property type="component" value="Unassembled WGS sequence"/>
</dbReference>
<feature type="compositionally biased region" description="Basic and acidic residues" evidence="1">
    <location>
        <begin position="131"/>
        <end position="154"/>
    </location>
</feature>
<keyword evidence="2" id="KW-0472">Membrane</keyword>
<protein>
    <submittedName>
        <fullName evidence="3">Uncharacterized protein</fullName>
    </submittedName>
</protein>
<evidence type="ECO:0000256" key="1">
    <source>
        <dbReference type="SAM" id="MobiDB-lite"/>
    </source>
</evidence>
<feature type="transmembrane region" description="Helical" evidence="2">
    <location>
        <begin position="74"/>
        <end position="95"/>
    </location>
</feature>
<accession>A0A4U0XXC3</accession>
<reference evidence="3 4" key="1">
    <citation type="submission" date="2017-03" db="EMBL/GenBank/DDBJ databases">
        <title>Genomes of endolithic fungi from Antarctica.</title>
        <authorList>
            <person name="Coleine C."/>
            <person name="Masonjones S."/>
            <person name="Stajich J.E."/>
        </authorList>
    </citation>
    <scope>NUCLEOTIDE SEQUENCE [LARGE SCALE GENOMIC DNA]</scope>
    <source>
        <strain evidence="3 4">CCFEE 5184</strain>
    </source>
</reference>
<dbReference type="AlphaFoldDB" id="A0A4U0XXC3"/>
<feature type="compositionally biased region" description="Low complexity" evidence="1">
    <location>
        <begin position="29"/>
        <end position="46"/>
    </location>
</feature>